<evidence type="ECO:0000313" key="2">
    <source>
        <dbReference type="Proteomes" id="UP000182332"/>
    </source>
</evidence>
<dbReference type="Proteomes" id="UP000182332">
    <property type="component" value="Unassembled WGS sequence"/>
</dbReference>
<organism evidence="1 2">
    <name type="scientific">Pseudomonas graminis</name>
    <dbReference type="NCBI Taxonomy" id="158627"/>
    <lineage>
        <taxon>Bacteria</taxon>
        <taxon>Pseudomonadati</taxon>
        <taxon>Pseudomonadota</taxon>
        <taxon>Gammaproteobacteria</taxon>
        <taxon>Pseudomonadales</taxon>
        <taxon>Pseudomonadaceae</taxon>
        <taxon>Pseudomonas</taxon>
    </lineage>
</organism>
<dbReference type="EMBL" id="FOHW01000003">
    <property type="protein sequence ID" value="SES87451.1"/>
    <property type="molecule type" value="Genomic_DNA"/>
</dbReference>
<reference evidence="1 2" key="1">
    <citation type="submission" date="2016-10" db="EMBL/GenBank/DDBJ databases">
        <authorList>
            <person name="de Groot N.N."/>
        </authorList>
    </citation>
    <scope>NUCLEOTIDE SEQUENCE [LARGE SCALE GENOMIC DNA]</scope>
    <source>
        <strain evidence="1 2">DSM 11363</strain>
    </source>
</reference>
<dbReference type="AlphaFoldDB" id="A0A1I0A024"/>
<protein>
    <submittedName>
        <fullName evidence="1">Uncharacterized protein</fullName>
    </submittedName>
</protein>
<sequence>MSVGCLECIKSGTSAVWLSTPRSRSRSRSLRSRASAWGQTVSPSASYLEKSKVAPSPSNQGCLLLVGPFLRQGSFTPVLLRGPAPNGHPCPDGALAASMRLGPLRKTCAQPAPKSRLVSSGRLAYEDQDQDLKRINSFPAEAGPTVEVTANPTVSMRCLCRTGFSREAFDLLWLSAFGFRLLAFGF</sequence>
<proteinExistence type="predicted"/>
<gene>
    <name evidence="1" type="ORF">SAMN05216197_10348</name>
</gene>
<accession>A0A1I0A024</accession>
<evidence type="ECO:0000313" key="1">
    <source>
        <dbReference type="EMBL" id="SES87451.1"/>
    </source>
</evidence>
<name>A0A1I0A024_9PSED</name>